<dbReference type="EMBL" id="JALHLE010000002">
    <property type="protein sequence ID" value="MCJ2177309.1"/>
    <property type="molecule type" value="Genomic_DNA"/>
</dbReference>
<feature type="compositionally biased region" description="Low complexity" evidence="1">
    <location>
        <begin position="104"/>
        <end position="119"/>
    </location>
</feature>
<feature type="compositionally biased region" description="Basic and acidic residues" evidence="1">
    <location>
        <begin position="54"/>
        <end position="66"/>
    </location>
</feature>
<sequence>MSISAVGSSNDLSTMLRTSGLSAEKIAVVQKDVEDLQNSSPSISASAAQSLDSESFRKALESRIDSDVQSGKLSAEDGDAVKQALGLNGTESADGSGDSDSDSADAATTAAAGRSARAGGPHGGGGGSGSAEKTEVSRTETVSKGVKTTVILYDDGSTETQTAFTSDPDTKPLNDTVPSSVEAAQAYGQGADAWRKSIEPGTLFDVKA</sequence>
<evidence type="ECO:0000313" key="2">
    <source>
        <dbReference type="EMBL" id="MCJ2177309.1"/>
    </source>
</evidence>
<feature type="compositionally biased region" description="Gly residues" evidence="1">
    <location>
        <begin position="120"/>
        <end position="129"/>
    </location>
</feature>
<reference evidence="2" key="1">
    <citation type="submission" date="2022-03" db="EMBL/GenBank/DDBJ databases">
        <title>Identification of a novel bacterium isolated from mangrove sediments.</title>
        <authorList>
            <person name="Pan X."/>
        </authorList>
    </citation>
    <scope>NUCLEOTIDE SEQUENCE</scope>
    <source>
        <strain evidence="2">B2580</strain>
    </source>
</reference>
<organism evidence="2 3">
    <name type="scientific">Novosphingobium album</name>
    <name type="common">ex Hu et al. 2023</name>
    <dbReference type="NCBI Taxonomy" id="2930093"/>
    <lineage>
        <taxon>Bacteria</taxon>
        <taxon>Pseudomonadati</taxon>
        <taxon>Pseudomonadota</taxon>
        <taxon>Alphaproteobacteria</taxon>
        <taxon>Sphingomonadales</taxon>
        <taxon>Sphingomonadaceae</taxon>
        <taxon>Novosphingobium</taxon>
    </lineage>
</organism>
<evidence type="ECO:0000256" key="1">
    <source>
        <dbReference type="SAM" id="MobiDB-lite"/>
    </source>
</evidence>
<feature type="region of interest" description="Disordered" evidence="1">
    <location>
        <begin position="35"/>
        <end position="147"/>
    </location>
</feature>
<comment type="caution">
    <text evidence="2">The sequence shown here is derived from an EMBL/GenBank/DDBJ whole genome shotgun (WGS) entry which is preliminary data.</text>
</comment>
<dbReference type="Proteomes" id="UP001162880">
    <property type="component" value="Unassembled WGS sequence"/>
</dbReference>
<feature type="compositionally biased region" description="Low complexity" evidence="1">
    <location>
        <begin position="39"/>
        <end position="50"/>
    </location>
</feature>
<keyword evidence="3" id="KW-1185">Reference proteome</keyword>
<evidence type="ECO:0000313" key="3">
    <source>
        <dbReference type="Proteomes" id="UP001162880"/>
    </source>
</evidence>
<gene>
    <name evidence="2" type="ORF">MTR64_01910</name>
</gene>
<protein>
    <submittedName>
        <fullName evidence="2">Uncharacterized protein</fullName>
    </submittedName>
</protein>
<name>A0ABT0AX51_9SPHN</name>
<accession>A0ABT0AX51</accession>
<proteinExistence type="predicted"/>
<dbReference type="RefSeq" id="WP_243990167.1">
    <property type="nucleotide sequence ID" value="NZ_JALHLE010000002.1"/>
</dbReference>